<sequence length="218" mass="24910">MQTQQLSAFTKKNIYEEYPTVFSTVFYPFNSHTSEHNNLKKTKKTEVVNDSINNISRLLQAKRASADRDAAQQGFLISVLALNGFEVKMNKLYKKGKTTHQLYVIDLITREGTVYFNLNDFHLPSENLKQKRRSQDALTNNILIEIAEKFCGAVFKLKNGKKSNVCIPMKRIQTANVNGVFYTAEKILVDGIYENENIRDNLKDDGFVVSNEQINCSL</sequence>
<organism evidence="1 2">
    <name type="scientific">Entamoeba invadens IP1</name>
    <dbReference type="NCBI Taxonomy" id="370355"/>
    <lineage>
        <taxon>Eukaryota</taxon>
        <taxon>Amoebozoa</taxon>
        <taxon>Evosea</taxon>
        <taxon>Archamoebae</taxon>
        <taxon>Mastigamoebida</taxon>
        <taxon>Entamoebidae</taxon>
        <taxon>Entamoeba</taxon>
    </lineage>
</organism>
<dbReference type="VEuPathDB" id="AmoebaDB:EIN_445300"/>
<dbReference type="AlphaFoldDB" id="L7FMV0"/>
<dbReference type="EMBL" id="KB206892">
    <property type="protein sequence ID" value="ELP86903.1"/>
    <property type="molecule type" value="Genomic_DNA"/>
</dbReference>
<reference evidence="1 2" key="1">
    <citation type="submission" date="2012-10" db="EMBL/GenBank/DDBJ databases">
        <authorList>
            <person name="Zafar N."/>
            <person name="Inman J."/>
            <person name="Hall N."/>
            <person name="Lorenzi H."/>
            <person name="Caler E."/>
        </authorList>
    </citation>
    <scope>NUCLEOTIDE SEQUENCE [LARGE SCALE GENOMIC DNA]</scope>
    <source>
        <strain evidence="1 2">IP1</strain>
    </source>
</reference>
<evidence type="ECO:0000313" key="1">
    <source>
        <dbReference type="EMBL" id="ELP86903.1"/>
    </source>
</evidence>
<accession>L7FMV0</accession>
<keyword evidence="2" id="KW-1185">Reference proteome</keyword>
<dbReference type="OrthoDB" id="25820at2759"/>
<proteinExistence type="predicted"/>
<dbReference type="RefSeq" id="XP_004253674.1">
    <property type="nucleotide sequence ID" value="XM_004253626.1"/>
</dbReference>
<dbReference type="KEGG" id="eiv:EIN_445300"/>
<protein>
    <submittedName>
        <fullName evidence="1">Uncharacterized protein</fullName>
    </submittedName>
</protein>
<dbReference type="Proteomes" id="UP000014680">
    <property type="component" value="Unassembled WGS sequence"/>
</dbReference>
<evidence type="ECO:0000313" key="2">
    <source>
        <dbReference type="Proteomes" id="UP000014680"/>
    </source>
</evidence>
<dbReference type="GeneID" id="14885882"/>
<name>L7FMV0_ENTIV</name>
<gene>
    <name evidence="1" type="ORF">EIN_445300</name>
</gene>